<dbReference type="EMBL" id="JAFHDT010000006">
    <property type="protein sequence ID" value="KAI7808518.1"/>
    <property type="molecule type" value="Genomic_DNA"/>
</dbReference>
<sequence>MVIQRTRAGGDHRATLQDLLRWRRSVCDGRPDWQNAWIHTNTSPTLTLKNKTSMTKKASP</sequence>
<comment type="caution">
    <text evidence="1">The sequence shown here is derived from an EMBL/GenBank/DDBJ whole genome shotgun (WGS) entry which is preliminary data.</text>
</comment>
<name>A0A9W7WUM5_TRIRA</name>
<keyword evidence="2" id="KW-1185">Reference proteome</keyword>
<dbReference type="AlphaFoldDB" id="A0A9W7WUM5"/>
<proteinExistence type="predicted"/>
<organism evidence="1 2">
    <name type="scientific">Triplophysa rosa</name>
    <name type="common">Cave loach</name>
    <dbReference type="NCBI Taxonomy" id="992332"/>
    <lineage>
        <taxon>Eukaryota</taxon>
        <taxon>Metazoa</taxon>
        <taxon>Chordata</taxon>
        <taxon>Craniata</taxon>
        <taxon>Vertebrata</taxon>
        <taxon>Euteleostomi</taxon>
        <taxon>Actinopterygii</taxon>
        <taxon>Neopterygii</taxon>
        <taxon>Teleostei</taxon>
        <taxon>Ostariophysi</taxon>
        <taxon>Cypriniformes</taxon>
        <taxon>Nemacheilidae</taxon>
        <taxon>Triplophysa</taxon>
    </lineage>
</organism>
<evidence type="ECO:0000313" key="2">
    <source>
        <dbReference type="Proteomes" id="UP001059041"/>
    </source>
</evidence>
<dbReference type="Proteomes" id="UP001059041">
    <property type="component" value="Linkage Group LG6"/>
</dbReference>
<reference evidence="1" key="1">
    <citation type="submission" date="2021-02" db="EMBL/GenBank/DDBJ databases">
        <title>Comparative genomics reveals that relaxation of natural selection precedes convergent phenotypic evolution of cavefish.</title>
        <authorList>
            <person name="Peng Z."/>
        </authorList>
    </citation>
    <scope>NUCLEOTIDE SEQUENCE</scope>
    <source>
        <tissue evidence="1">Muscle</tissue>
    </source>
</reference>
<protein>
    <submittedName>
        <fullName evidence="1">Unconventional myosin-XVI</fullName>
    </submittedName>
</protein>
<gene>
    <name evidence="1" type="ORF">IRJ41_006872</name>
</gene>
<accession>A0A9W7WUM5</accession>
<evidence type="ECO:0000313" key="1">
    <source>
        <dbReference type="EMBL" id="KAI7808518.1"/>
    </source>
</evidence>